<keyword evidence="4 7" id="KW-0812">Transmembrane</keyword>
<evidence type="ECO:0000313" key="10">
    <source>
        <dbReference type="EMBL" id="KPV48850.1"/>
    </source>
</evidence>
<feature type="domain" description="Cation efflux protein transmembrane" evidence="8">
    <location>
        <begin position="8"/>
        <end position="201"/>
    </location>
</feature>
<evidence type="ECO:0000313" key="11">
    <source>
        <dbReference type="Proteomes" id="UP000050509"/>
    </source>
</evidence>
<keyword evidence="3" id="KW-0813">Transport</keyword>
<evidence type="ECO:0000256" key="2">
    <source>
        <dbReference type="ARBA" id="ARBA00008114"/>
    </source>
</evidence>
<dbReference type="AlphaFoldDB" id="A0A0P9D0B5"/>
<organism evidence="10 11">
    <name type="scientific">Kouleothrix aurantiaca</name>
    <dbReference type="NCBI Taxonomy" id="186479"/>
    <lineage>
        <taxon>Bacteria</taxon>
        <taxon>Bacillati</taxon>
        <taxon>Chloroflexota</taxon>
        <taxon>Chloroflexia</taxon>
        <taxon>Chloroflexales</taxon>
        <taxon>Roseiflexineae</taxon>
        <taxon>Roseiflexaceae</taxon>
        <taxon>Kouleothrix</taxon>
    </lineage>
</organism>
<dbReference type="SUPFAM" id="SSF160240">
    <property type="entry name" value="Cation efflux protein cytoplasmic domain-like"/>
    <property type="match status" value="1"/>
</dbReference>
<evidence type="ECO:0000256" key="3">
    <source>
        <dbReference type="ARBA" id="ARBA00022448"/>
    </source>
</evidence>
<sequence>MQARKYAFLSLGAAIATIALKLVAYWLTDSVGLLSDALESVVNLVAAVVAIWALTVASRPPDDEHAYGHSKAEYFSSGAESVMILIAAIGIGYTASQRLFDPQPLENVWIGVLVSIVAAALNGGVALVLLRAGSQLNSISLRADAHHLLTDVWTSVGVVVGVILVSLTGWLVLDSLIAIAAALNIVWAGWRLLRDTGNGLLDAAWPAKDQGRIDAVLAPYREQGIEFHAIRTRMAGQRRFVSLHVLVPGEWSIQRGHALCEEIEGKLRGLMAHVT</sequence>
<name>A0A0P9D0B5_9CHLR</name>
<feature type="transmembrane region" description="Helical" evidence="7">
    <location>
        <begin position="108"/>
        <end position="130"/>
    </location>
</feature>
<dbReference type="Proteomes" id="UP000050509">
    <property type="component" value="Unassembled WGS sequence"/>
</dbReference>
<feature type="transmembrane region" description="Helical" evidence="7">
    <location>
        <begin position="40"/>
        <end position="57"/>
    </location>
</feature>
<dbReference type="Pfam" id="PF16916">
    <property type="entry name" value="ZT_dimer"/>
    <property type="match status" value="1"/>
</dbReference>
<dbReference type="InterPro" id="IPR036837">
    <property type="entry name" value="Cation_efflux_CTD_sf"/>
</dbReference>
<accession>A0A0P9D0B5</accession>
<dbReference type="PANTHER" id="PTHR43840">
    <property type="entry name" value="MITOCHONDRIAL METAL TRANSPORTER 1-RELATED"/>
    <property type="match status" value="1"/>
</dbReference>
<evidence type="ECO:0000256" key="5">
    <source>
        <dbReference type="ARBA" id="ARBA00022989"/>
    </source>
</evidence>
<comment type="caution">
    <text evidence="10">The sequence shown here is derived from an EMBL/GenBank/DDBJ whole genome shotgun (WGS) entry which is preliminary data.</text>
</comment>
<keyword evidence="11" id="KW-1185">Reference proteome</keyword>
<dbReference type="InterPro" id="IPR027470">
    <property type="entry name" value="Cation_efflux_CTD"/>
</dbReference>
<dbReference type="GO" id="GO:0015093">
    <property type="term" value="F:ferrous iron transmembrane transporter activity"/>
    <property type="evidence" value="ECO:0007669"/>
    <property type="project" value="TreeGrafter"/>
</dbReference>
<dbReference type="Gene3D" id="1.20.1510.10">
    <property type="entry name" value="Cation efflux protein transmembrane domain"/>
    <property type="match status" value="1"/>
</dbReference>
<comment type="subcellular location">
    <subcellularLocation>
        <location evidence="1">Membrane</location>
        <topology evidence="1">Multi-pass membrane protein</topology>
    </subcellularLocation>
</comment>
<feature type="non-terminal residue" evidence="10">
    <location>
        <position position="275"/>
    </location>
</feature>
<dbReference type="Pfam" id="PF01545">
    <property type="entry name" value="Cation_efflux"/>
    <property type="match status" value="1"/>
</dbReference>
<feature type="transmembrane region" description="Helical" evidence="7">
    <location>
        <begin position="78"/>
        <end position="96"/>
    </location>
</feature>
<dbReference type="EMBL" id="LJCR01002356">
    <property type="protein sequence ID" value="KPV48850.1"/>
    <property type="molecule type" value="Genomic_DNA"/>
</dbReference>
<dbReference type="NCBIfam" id="TIGR01297">
    <property type="entry name" value="CDF"/>
    <property type="match status" value="1"/>
</dbReference>
<dbReference type="GO" id="GO:0006882">
    <property type="term" value="P:intracellular zinc ion homeostasis"/>
    <property type="evidence" value="ECO:0007669"/>
    <property type="project" value="TreeGrafter"/>
</dbReference>
<reference evidence="10 11" key="1">
    <citation type="submission" date="2015-09" db="EMBL/GenBank/DDBJ databases">
        <title>Draft genome sequence of Kouleothrix aurantiaca JCM 19913.</title>
        <authorList>
            <person name="Hemp J."/>
        </authorList>
    </citation>
    <scope>NUCLEOTIDE SEQUENCE [LARGE SCALE GENOMIC DNA]</scope>
    <source>
        <strain evidence="10 11">COM-B</strain>
    </source>
</reference>
<evidence type="ECO:0000256" key="7">
    <source>
        <dbReference type="SAM" id="Phobius"/>
    </source>
</evidence>
<protein>
    <submittedName>
        <fullName evidence="10">Transporter</fullName>
    </submittedName>
</protein>
<dbReference type="Gene3D" id="3.30.70.1350">
    <property type="entry name" value="Cation efflux protein, cytoplasmic domain"/>
    <property type="match status" value="1"/>
</dbReference>
<feature type="domain" description="Cation efflux protein cytoplasmic" evidence="9">
    <location>
        <begin position="207"/>
        <end position="269"/>
    </location>
</feature>
<dbReference type="GO" id="GO:0005886">
    <property type="term" value="C:plasma membrane"/>
    <property type="evidence" value="ECO:0007669"/>
    <property type="project" value="TreeGrafter"/>
</dbReference>
<dbReference type="GO" id="GO:0015341">
    <property type="term" value="F:zinc efflux antiporter activity"/>
    <property type="evidence" value="ECO:0007669"/>
    <property type="project" value="TreeGrafter"/>
</dbReference>
<evidence type="ECO:0000256" key="6">
    <source>
        <dbReference type="ARBA" id="ARBA00023136"/>
    </source>
</evidence>
<comment type="similarity">
    <text evidence="2">Belongs to the cation diffusion facilitator (CDF) transporter (TC 2.A.4) family.</text>
</comment>
<dbReference type="InterPro" id="IPR058533">
    <property type="entry name" value="Cation_efflux_TM"/>
</dbReference>
<feature type="transmembrane region" description="Helical" evidence="7">
    <location>
        <begin position="151"/>
        <end position="170"/>
    </location>
</feature>
<gene>
    <name evidence="10" type="ORF">SE17_35850</name>
</gene>
<dbReference type="InterPro" id="IPR027469">
    <property type="entry name" value="Cation_efflux_TMD_sf"/>
</dbReference>
<evidence type="ECO:0000259" key="8">
    <source>
        <dbReference type="Pfam" id="PF01545"/>
    </source>
</evidence>
<dbReference type="PANTHER" id="PTHR43840:SF15">
    <property type="entry name" value="MITOCHONDRIAL METAL TRANSPORTER 1-RELATED"/>
    <property type="match status" value="1"/>
</dbReference>
<dbReference type="GO" id="GO:0015086">
    <property type="term" value="F:cadmium ion transmembrane transporter activity"/>
    <property type="evidence" value="ECO:0007669"/>
    <property type="project" value="TreeGrafter"/>
</dbReference>
<evidence type="ECO:0000259" key="9">
    <source>
        <dbReference type="Pfam" id="PF16916"/>
    </source>
</evidence>
<keyword evidence="6 7" id="KW-0472">Membrane</keyword>
<feature type="transmembrane region" description="Helical" evidence="7">
    <location>
        <begin position="7"/>
        <end position="28"/>
    </location>
</feature>
<evidence type="ECO:0000256" key="4">
    <source>
        <dbReference type="ARBA" id="ARBA00022692"/>
    </source>
</evidence>
<dbReference type="InterPro" id="IPR002524">
    <property type="entry name" value="Cation_efflux"/>
</dbReference>
<keyword evidence="5 7" id="KW-1133">Transmembrane helix</keyword>
<dbReference type="SUPFAM" id="SSF161111">
    <property type="entry name" value="Cation efflux protein transmembrane domain-like"/>
    <property type="match status" value="1"/>
</dbReference>
<dbReference type="InterPro" id="IPR050291">
    <property type="entry name" value="CDF_Transporter"/>
</dbReference>
<evidence type="ECO:0000256" key="1">
    <source>
        <dbReference type="ARBA" id="ARBA00004141"/>
    </source>
</evidence>
<proteinExistence type="inferred from homology"/>